<keyword evidence="3" id="KW-1185">Reference proteome</keyword>
<reference evidence="2 3" key="1">
    <citation type="submission" date="2015-08" db="EMBL/GenBank/DDBJ databases">
        <authorList>
            <person name="Babu N.S."/>
            <person name="Beckwith C.J."/>
            <person name="Beseler K.G."/>
            <person name="Brison A."/>
            <person name="Carone J.V."/>
            <person name="Caskin T.P."/>
            <person name="Diamond M."/>
            <person name="Durham M.E."/>
            <person name="Foxe J.M."/>
            <person name="Go M."/>
            <person name="Henderson B.A."/>
            <person name="Jones I.B."/>
            <person name="McGettigan J.A."/>
            <person name="Micheletti S.J."/>
            <person name="Nasrallah M.E."/>
            <person name="Ortiz D."/>
            <person name="Piller C.R."/>
            <person name="Privatt S.R."/>
            <person name="Schneider S.L."/>
            <person name="Sharp S."/>
            <person name="Smith T.C."/>
            <person name="Stanton J.D."/>
            <person name="Ullery H.E."/>
            <person name="Wilson R.J."/>
            <person name="Serrano M.G."/>
            <person name="Buck G."/>
            <person name="Lee V."/>
            <person name="Wang Y."/>
            <person name="Carvalho R."/>
            <person name="Voegtly L."/>
            <person name="Shi R."/>
            <person name="Duckworth R."/>
            <person name="Johnson A."/>
            <person name="Loviza R."/>
            <person name="Walstead R."/>
            <person name="Shah Z."/>
            <person name="Kiflezghi M."/>
            <person name="Wade K."/>
            <person name="Ball S.L."/>
            <person name="Bradley K.W."/>
            <person name="Asai D.J."/>
            <person name="Bowman C.A."/>
            <person name="Russell D.A."/>
            <person name="Pope W.H."/>
            <person name="Jacobs-Sera D."/>
            <person name="Hendrix R.W."/>
            <person name="Hatfull G.F."/>
        </authorList>
    </citation>
    <scope>NUCLEOTIDE SEQUENCE [LARGE SCALE GENOMIC DNA]</scope>
    <source>
        <strain evidence="2 3">DSM 27648</strain>
    </source>
</reference>
<dbReference type="KEGG" id="llu:AKJ09_08140"/>
<keyword evidence="1" id="KW-0812">Transmembrane</keyword>
<evidence type="ECO:0000313" key="3">
    <source>
        <dbReference type="Proteomes" id="UP000064967"/>
    </source>
</evidence>
<evidence type="ECO:0008006" key="4">
    <source>
        <dbReference type="Google" id="ProtNLM"/>
    </source>
</evidence>
<dbReference type="Proteomes" id="UP000064967">
    <property type="component" value="Chromosome"/>
</dbReference>
<evidence type="ECO:0000256" key="1">
    <source>
        <dbReference type="SAM" id="Phobius"/>
    </source>
</evidence>
<proteinExistence type="predicted"/>
<feature type="transmembrane region" description="Helical" evidence="1">
    <location>
        <begin position="205"/>
        <end position="226"/>
    </location>
</feature>
<dbReference type="Gene3D" id="1.25.40.10">
    <property type="entry name" value="Tetratricopeptide repeat domain"/>
    <property type="match status" value="1"/>
</dbReference>
<keyword evidence="1" id="KW-0472">Membrane</keyword>
<name>A0A0K1Q741_9BACT</name>
<dbReference type="PATRIC" id="fig|1391654.3.peg.8253"/>
<dbReference type="InterPro" id="IPR011990">
    <property type="entry name" value="TPR-like_helical_dom_sf"/>
</dbReference>
<feature type="transmembrane region" description="Helical" evidence="1">
    <location>
        <begin position="258"/>
        <end position="281"/>
    </location>
</feature>
<evidence type="ECO:0000313" key="2">
    <source>
        <dbReference type="EMBL" id="AKV01477.1"/>
    </source>
</evidence>
<gene>
    <name evidence="2" type="ORF">AKJ09_08140</name>
</gene>
<organism evidence="2 3">
    <name type="scientific">Labilithrix luteola</name>
    <dbReference type="NCBI Taxonomy" id="1391654"/>
    <lineage>
        <taxon>Bacteria</taxon>
        <taxon>Pseudomonadati</taxon>
        <taxon>Myxococcota</taxon>
        <taxon>Polyangia</taxon>
        <taxon>Polyangiales</taxon>
        <taxon>Labilitrichaceae</taxon>
        <taxon>Labilithrix</taxon>
    </lineage>
</organism>
<dbReference type="AlphaFoldDB" id="A0A0K1Q741"/>
<dbReference type="SUPFAM" id="SSF48452">
    <property type="entry name" value="TPR-like"/>
    <property type="match status" value="1"/>
</dbReference>
<sequence length="302" mass="31419">MVVIGALGASYFEVGTAFAEGPRANDTVSAQLFFERGRDAAARNDPAEACRNFEESLRLDFAVGTLFNLANCEEQLGRLASAWQHLREGIDRLDANDPRRAQAAASAKTLEAQLPRLDVRLAAGASGQVLRDGVELEGLSLGSPLPVNPGVHVVTVRAEGRADARYEVTLAKGEQRSLVVAPGLLKGGPDATETKKTHPALRTTAWVTGGVGVAGLGLGLVTGALALDKSKVVDGHCDANHTCDGDGLDALDSAKSMATISTISITAGAALLATGVVLWFVSKPTVDRERAAVTGSPALVRF</sequence>
<dbReference type="EMBL" id="CP012333">
    <property type="protein sequence ID" value="AKV01477.1"/>
    <property type="molecule type" value="Genomic_DNA"/>
</dbReference>
<keyword evidence="1" id="KW-1133">Transmembrane helix</keyword>
<protein>
    <recommendedName>
        <fullName evidence="4">PEGA domain-containing protein</fullName>
    </recommendedName>
</protein>
<accession>A0A0K1Q741</accession>